<feature type="region of interest" description="Disordered" evidence="3">
    <location>
        <begin position="152"/>
        <end position="178"/>
    </location>
</feature>
<keyword evidence="2" id="KW-0012">Acyltransferase</keyword>
<dbReference type="PANTHER" id="PTHR43800:SF1">
    <property type="entry name" value="PEPTIDYL-LYSINE N-ACETYLTRANSFERASE YJAB"/>
    <property type="match status" value="1"/>
</dbReference>
<dbReference type="RefSeq" id="WP_380539214.1">
    <property type="nucleotide sequence ID" value="NZ_JBHFAB010000019.1"/>
</dbReference>
<dbReference type="EMBL" id="JBHFAB010000019">
    <property type="protein sequence ID" value="MFC1419612.1"/>
    <property type="molecule type" value="Genomic_DNA"/>
</dbReference>
<reference evidence="5 6" key="1">
    <citation type="submission" date="2024-09" db="EMBL/GenBank/DDBJ databases">
        <authorList>
            <person name="Lee S.D."/>
        </authorList>
    </citation>
    <scope>NUCLEOTIDE SEQUENCE [LARGE SCALE GENOMIC DNA]</scope>
    <source>
        <strain evidence="5 6">N8-3</strain>
    </source>
</reference>
<gene>
    <name evidence="5" type="ORF">ACEZDE_23690</name>
</gene>
<feature type="domain" description="N-acetyltransferase" evidence="4">
    <location>
        <begin position="8"/>
        <end position="152"/>
    </location>
</feature>
<name>A0ABV6W0V6_9ACTN</name>
<dbReference type="InterPro" id="IPR016181">
    <property type="entry name" value="Acyl_CoA_acyltransferase"/>
</dbReference>
<comment type="caution">
    <text evidence="5">The sequence shown here is derived from an EMBL/GenBank/DDBJ whole genome shotgun (WGS) entry which is preliminary data.</text>
</comment>
<evidence type="ECO:0000256" key="1">
    <source>
        <dbReference type="ARBA" id="ARBA00022679"/>
    </source>
</evidence>
<dbReference type="InterPro" id="IPR000182">
    <property type="entry name" value="GNAT_dom"/>
</dbReference>
<dbReference type="Gene3D" id="3.40.630.30">
    <property type="match status" value="1"/>
</dbReference>
<dbReference type="Pfam" id="PF13508">
    <property type="entry name" value="Acetyltransf_7"/>
    <property type="match status" value="1"/>
</dbReference>
<accession>A0ABV6W0V6</accession>
<dbReference type="PANTHER" id="PTHR43800">
    <property type="entry name" value="PEPTIDYL-LYSINE N-ACETYLTRANSFERASE YJAB"/>
    <property type="match status" value="1"/>
</dbReference>
<evidence type="ECO:0000256" key="2">
    <source>
        <dbReference type="ARBA" id="ARBA00023315"/>
    </source>
</evidence>
<organism evidence="5 6">
    <name type="scientific">Streptacidiphilus cavernicola</name>
    <dbReference type="NCBI Taxonomy" id="3342716"/>
    <lineage>
        <taxon>Bacteria</taxon>
        <taxon>Bacillati</taxon>
        <taxon>Actinomycetota</taxon>
        <taxon>Actinomycetes</taxon>
        <taxon>Kitasatosporales</taxon>
        <taxon>Streptomycetaceae</taxon>
        <taxon>Streptacidiphilus</taxon>
    </lineage>
</organism>
<evidence type="ECO:0000259" key="4">
    <source>
        <dbReference type="PROSITE" id="PS51186"/>
    </source>
</evidence>
<protein>
    <submittedName>
        <fullName evidence="5">N-acetyltransferase family protein</fullName>
    </submittedName>
</protein>
<evidence type="ECO:0000313" key="6">
    <source>
        <dbReference type="Proteomes" id="UP001592531"/>
    </source>
</evidence>
<dbReference type="Proteomes" id="UP001592531">
    <property type="component" value="Unassembled WGS sequence"/>
</dbReference>
<dbReference type="SUPFAM" id="SSF55729">
    <property type="entry name" value="Acyl-CoA N-acyltransferases (Nat)"/>
    <property type="match status" value="1"/>
</dbReference>
<proteinExistence type="predicted"/>
<keyword evidence="6" id="KW-1185">Reference proteome</keyword>
<dbReference type="PROSITE" id="PS51186">
    <property type="entry name" value="GNAT"/>
    <property type="match status" value="1"/>
</dbReference>
<evidence type="ECO:0000313" key="5">
    <source>
        <dbReference type="EMBL" id="MFC1419612.1"/>
    </source>
</evidence>
<keyword evidence="1" id="KW-0808">Transferase</keyword>
<evidence type="ECO:0000256" key="3">
    <source>
        <dbReference type="SAM" id="MobiDB-lite"/>
    </source>
</evidence>
<sequence>MDDAPSTTRIRPAGPADAAEIAAVQMRSRVETMPYLPPQRRTHEQVTRWVEDIVLRDCRIWVAVDDGGRILGFAALEGTMLEHLYLLPETRRRGIGSRLLDQVRRHSPDQVTLHVFQQNTDARAFYAKHGFTVVDSTDGRGNMEKLPDLTLRWTPDRAPDGTPEGTPDGTLHGVPGER</sequence>
<dbReference type="CDD" id="cd04301">
    <property type="entry name" value="NAT_SF"/>
    <property type="match status" value="1"/>
</dbReference>